<keyword evidence="4" id="KW-0449">Lipoprotein</keyword>
<accession>A0A1L3ZSI0</accession>
<name>A0A1L3ZSI0_9SPHN</name>
<dbReference type="EMBL" id="CP018221">
    <property type="protein sequence ID" value="API58591.1"/>
    <property type="molecule type" value="Genomic_DNA"/>
</dbReference>
<dbReference type="OrthoDB" id="7429177at2"/>
<proteinExistence type="inferred from homology"/>
<evidence type="ECO:0000256" key="2">
    <source>
        <dbReference type="ARBA" id="ARBA00008681"/>
    </source>
</evidence>
<comment type="similarity">
    <text evidence="2">Belongs to the rickettsiale 17 kDa surface antigen family.</text>
</comment>
<evidence type="ECO:0000313" key="8">
    <source>
        <dbReference type="Proteomes" id="UP000182063"/>
    </source>
</evidence>
<feature type="signal peptide" evidence="5">
    <location>
        <begin position="1"/>
        <end position="20"/>
    </location>
</feature>
<reference evidence="8" key="1">
    <citation type="submission" date="2016-11" db="EMBL/GenBank/DDBJ databases">
        <title>Complete Genome Sequence of alachlor-degrading Sphingomonas sp. strain JJ-A5.</title>
        <authorList>
            <person name="Lee H."/>
            <person name="Ka J.-O."/>
        </authorList>
    </citation>
    <scope>NUCLEOTIDE SEQUENCE [LARGE SCALE GENOMIC DNA]</scope>
    <source>
        <strain evidence="8">JJ-A5</strain>
    </source>
</reference>
<evidence type="ECO:0000259" key="6">
    <source>
        <dbReference type="Pfam" id="PF05433"/>
    </source>
</evidence>
<dbReference type="InterPro" id="IPR008816">
    <property type="entry name" value="Gly_zipper_2TM_dom"/>
</dbReference>
<dbReference type="RefSeq" id="WP_072596158.1">
    <property type="nucleotide sequence ID" value="NZ_CP018221.1"/>
</dbReference>
<evidence type="ECO:0000256" key="5">
    <source>
        <dbReference type="SAM" id="SignalP"/>
    </source>
</evidence>
<dbReference type="AlphaFoldDB" id="A0A1L3ZSI0"/>
<comment type="subcellular location">
    <subcellularLocation>
        <location evidence="1">Cell outer membrane</location>
        <topology evidence="1">Lipid-anchor</topology>
    </subcellularLocation>
</comment>
<feature type="chain" id="PRO_5012363117" description="17 kDa surface antigen" evidence="5">
    <location>
        <begin position="21"/>
        <end position="128"/>
    </location>
</feature>
<dbReference type="KEGG" id="sphj:BSL82_04080"/>
<dbReference type="GO" id="GO:0009279">
    <property type="term" value="C:cell outer membrane"/>
    <property type="evidence" value="ECO:0007669"/>
    <property type="project" value="UniProtKB-SubCell"/>
</dbReference>
<evidence type="ECO:0000256" key="3">
    <source>
        <dbReference type="ARBA" id="ARBA00015281"/>
    </source>
</evidence>
<keyword evidence="8" id="KW-1185">Reference proteome</keyword>
<feature type="domain" description="Glycine zipper 2TM" evidence="6">
    <location>
        <begin position="81"/>
        <end position="120"/>
    </location>
</feature>
<dbReference type="Proteomes" id="UP000182063">
    <property type="component" value="Chromosome"/>
</dbReference>
<evidence type="ECO:0000256" key="1">
    <source>
        <dbReference type="ARBA" id="ARBA00004459"/>
    </source>
</evidence>
<evidence type="ECO:0000256" key="4">
    <source>
        <dbReference type="ARBA" id="ARBA00023288"/>
    </source>
</evidence>
<keyword evidence="5" id="KW-0732">Signal</keyword>
<gene>
    <name evidence="7" type="ORF">BSL82_04080</name>
</gene>
<sequence length="128" mass="13670">MKARLLGAMIAASIAAPALADPPPWAPAHGKRAKDAREAWYADRYYRDGRSYKARRLSHDDRIYRGRDGRYYCKRDDGTTGLIIGAVGGGVLGNIIAPGDSKTLGTIIGGGLGAVIGRAIDRDGVQCR</sequence>
<evidence type="ECO:0000313" key="7">
    <source>
        <dbReference type="EMBL" id="API58591.1"/>
    </source>
</evidence>
<protein>
    <recommendedName>
        <fullName evidence="3">17 kDa surface antigen</fullName>
    </recommendedName>
</protein>
<dbReference type="Pfam" id="PF05433">
    <property type="entry name" value="Rick_17kDa_Anti"/>
    <property type="match status" value="1"/>
</dbReference>
<organism evidence="7 8">
    <name type="scientific">Tardibacter chloracetimidivorans</name>
    <dbReference type="NCBI Taxonomy" id="1921510"/>
    <lineage>
        <taxon>Bacteria</taxon>
        <taxon>Pseudomonadati</taxon>
        <taxon>Pseudomonadota</taxon>
        <taxon>Alphaproteobacteria</taxon>
        <taxon>Sphingomonadales</taxon>
        <taxon>Sphingomonadaceae</taxon>
        <taxon>Tardibacter</taxon>
    </lineage>
</organism>